<dbReference type="CDD" id="cd07814">
    <property type="entry name" value="SRPBCC_CalC_Aha1-like"/>
    <property type="match status" value="1"/>
</dbReference>
<dbReference type="RefSeq" id="WP_093517509.1">
    <property type="nucleotide sequence ID" value="NZ_FOIJ01000003.1"/>
</dbReference>
<dbReference type="Proteomes" id="UP000199181">
    <property type="component" value="Unassembled WGS sequence"/>
</dbReference>
<evidence type="ECO:0000256" key="1">
    <source>
        <dbReference type="ARBA" id="ARBA00006817"/>
    </source>
</evidence>
<reference evidence="4" key="1">
    <citation type="submission" date="2016-10" db="EMBL/GenBank/DDBJ databases">
        <authorList>
            <person name="Varghese N."/>
            <person name="Submissions S."/>
        </authorList>
    </citation>
    <scope>NUCLEOTIDE SEQUENCE [LARGE SCALE GENOMIC DNA]</scope>
    <source>
        <strain evidence="4">DSM 16858</strain>
    </source>
</reference>
<evidence type="ECO:0000313" key="4">
    <source>
        <dbReference type="Proteomes" id="UP000199181"/>
    </source>
</evidence>
<dbReference type="Gene3D" id="3.30.530.20">
    <property type="match status" value="1"/>
</dbReference>
<dbReference type="InterPro" id="IPR023393">
    <property type="entry name" value="START-like_dom_sf"/>
</dbReference>
<sequence length="149" mass="16734">MSPPPPVQVRVVRPFQASPERVFDAWLDPQWIRRWMFGAAVRDEEILRIANDARVGGTFSFLVRRTSGEIDHVGTYLVLDRPRRLVFTWAIGQETAELSRVSIDIAPKGAGCELTLVHDMDPKWAEYAGRTEAGWNTMLGALERALGTA</sequence>
<dbReference type="Pfam" id="PF08327">
    <property type="entry name" value="AHSA1"/>
    <property type="match status" value="1"/>
</dbReference>
<dbReference type="InterPro" id="IPR013538">
    <property type="entry name" value="ASHA1/2-like_C"/>
</dbReference>
<protein>
    <submittedName>
        <fullName evidence="3">Uncharacterized conserved protein YndB, AHSA1/START domain</fullName>
    </submittedName>
</protein>
<evidence type="ECO:0000313" key="3">
    <source>
        <dbReference type="EMBL" id="SET47091.1"/>
    </source>
</evidence>
<dbReference type="SUPFAM" id="SSF55961">
    <property type="entry name" value="Bet v1-like"/>
    <property type="match status" value="1"/>
</dbReference>
<dbReference type="EMBL" id="FOIJ01000003">
    <property type="protein sequence ID" value="SET47091.1"/>
    <property type="molecule type" value="Genomic_DNA"/>
</dbReference>
<gene>
    <name evidence="3" type="ORF">SAMN05443639_10368</name>
</gene>
<keyword evidence="4" id="KW-1185">Reference proteome</keyword>
<name>A0A1I0EP73_9BACT</name>
<proteinExistence type="inferred from homology"/>
<organism evidence="3 4">
    <name type="scientific">Stigmatella erecta</name>
    <dbReference type="NCBI Taxonomy" id="83460"/>
    <lineage>
        <taxon>Bacteria</taxon>
        <taxon>Pseudomonadati</taxon>
        <taxon>Myxococcota</taxon>
        <taxon>Myxococcia</taxon>
        <taxon>Myxococcales</taxon>
        <taxon>Cystobacterineae</taxon>
        <taxon>Archangiaceae</taxon>
        <taxon>Stigmatella</taxon>
    </lineage>
</organism>
<accession>A0A1I0EP73</accession>
<comment type="similarity">
    <text evidence="1">Belongs to the AHA1 family.</text>
</comment>
<dbReference type="AlphaFoldDB" id="A0A1I0EP73"/>
<feature type="domain" description="Activator of Hsp90 ATPase homologue 1/2-like C-terminal" evidence="2">
    <location>
        <begin position="17"/>
        <end position="146"/>
    </location>
</feature>
<evidence type="ECO:0000259" key="2">
    <source>
        <dbReference type="Pfam" id="PF08327"/>
    </source>
</evidence>